<organism evidence="3 4">
    <name type="scientific">Phytomonospora endophytica</name>
    <dbReference type="NCBI Taxonomy" id="714109"/>
    <lineage>
        <taxon>Bacteria</taxon>
        <taxon>Bacillati</taxon>
        <taxon>Actinomycetota</taxon>
        <taxon>Actinomycetes</taxon>
        <taxon>Micromonosporales</taxon>
        <taxon>Micromonosporaceae</taxon>
        <taxon>Phytomonospora</taxon>
    </lineage>
</organism>
<evidence type="ECO:0000313" key="4">
    <source>
        <dbReference type="Proteomes" id="UP000548476"/>
    </source>
</evidence>
<keyword evidence="4" id="KW-1185">Reference proteome</keyword>
<gene>
    <name evidence="3" type="ORF">HNR73_004778</name>
</gene>
<proteinExistence type="predicted"/>
<accession>A0A841FLQ2</accession>
<feature type="region of interest" description="Disordered" evidence="1">
    <location>
        <begin position="60"/>
        <end position="90"/>
    </location>
</feature>
<dbReference type="EMBL" id="JACHGT010000010">
    <property type="protein sequence ID" value="MBB6036905.1"/>
    <property type="molecule type" value="Genomic_DNA"/>
</dbReference>
<comment type="caution">
    <text evidence="3">The sequence shown here is derived from an EMBL/GenBank/DDBJ whole genome shotgun (WGS) entry which is preliminary data.</text>
</comment>
<feature type="domain" description="Helix-turn-helix" evidence="2">
    <location>
        <begin position="4"/>
        <end position="63"/>
    </location>
</feature>
<dbReference type="Proteomes" id="UP000548476">
    <property type="component" value="Unassembled WGS sequence"/>
</dbReference>
<sequence>MIKLEKHKKVRGAQRTVLVSSLVAAYIAGRSIRALAAELGRSYGFVHRLLADSGVALRPRGGHRLPQQRKAAAAESGAPRLPIEELSGGR</sequence>
<dbReference type="Pfam" id="PF19575">
    <property type="entry name" value="HTH_58"/>
    <property type="match status" value="1"/>
</dbReference>
<protein>
    <submittedName>
        <fullName evidence="3">Transposase</fullName>
    </submittedName>
</protein>
<evidence type="ECO:0000256" key="1">
    <source>
        <dbReference type="SAM" id="MobiDB-lite"/>
    </source>
</evidence>
<dbReference type="RefSeq" id="WP_184789736.1">
    <property type="nucleotide sequence ID" value="NZ_BONT01000056.1"/>
</dbReference>
<reference evidence="3 4" key="1">
    <citation type="submission" date="2020-08" db="EMBL/GenBank/DDBJ databases">
        <title>Genomic Encyclopedia of Type Strains, Phase IV (KMG-IV): sequencing the most valuable type-strain genomes for metagenomic binning, comparative biology and taxonomic classification.</title>
        <authorList>
            <person name="Goeker M."/>
        </authorList>
    </citation>
    <scope>NUCLEOTIDE SEQUENCE [LARGE SCALE GENOMIC DNA]</scope>
    <source>
        <strain evidence="3 4">YIM 65646</strain>
    </source>
</reference>
<dbReference type="InterPro" id="IPR045745">
    <property type="entry name" value="HTH_58_Actinobacteria-type"/>
</dbReference>
<dbReference type="AlphaFoldDB" id="A0A841FLQ2"/>
<name>A0A841FLQ2_9ACTN</name>
<evidence type="ECO:0000313" key="3">
    <source>
        <dbReference type="EMBL" id="MBB6036905.1"/>
    </source>
</evidence>
<evidence type="ECO:0000259" key="2">
    <source>
        <dbReference type="Pfam" id="PF19575"/>
    </source>
</evidence>